<evidence type="ECO:0000313" key="3">
    <source>
        <dbReference type="Proteomes" id="UP000593566"/>
    </source>
</evidence>
<organism evidence="2 3">
    <name type="scientific">Letharia lupina</name>
    <dbReference type="NCBI Taxonomy" id="560253"/>
    <lineage>
        <taxon>Eukaryota</taxon>
        <taxon>Fungi</taxon>
        <taxon>Dikarya</taxon>
        <taxon>Ascomycota</taxon>
        <taxon>Pezizomycotina</taxon>
        <taxon>Lecanoromycetes</taxon>
        <taxon>OSLEUM clade</taxon>
        <taxon>Lecanoromycetidae</taxon>
        <taxon>Lecanorales</taxon>
        <taxon>Lecanorineae</taxon>
        <taxon>Parmeliaceae</taxon>
        <taxon>Letharia</taxon>
    </lineage>
</organism>
<accession>A0A8H6CDR4</accession>
<feature type="region of interest" description="Disordered" evidence="1">
    <location>
        <begin position="370"/>
        <end position="424"/>
    </location>
</feature>
<proteinExistence type="predicted"/>
<feature type="compositionally biased region" description="Gly residues" evidence="1">
    <location>
        <begin position="409"/>
        <end position="418"/>
    </location>
</feature>
<reference evidence="2 3" key="1">
    <citation type="journal article" date="2020" name="Genomics">
        <title>Complete, high-quality genomes from long-read metagenomic sequencing of two wolf lichen thalli reveals enigmatic genome architecture.</title>
        <authorList>
            <person name="McKenzie S.K."/>
            <person name="Walston R.F."/>
            <person name="Allen J.L."/>
        </authorList>
    </citation>
    <scope>NUCLEOTIDE SEQUENCE [LARGE SCALE GENOMIC DNA]</scope>
    <source>
        <strain evidence="2">WasteWater1</strain>
    </source>
</reference>
<name>A0A8H6CDR4_9LECA</name>
<keyword evidence="3" id="KW-1185">Reference proteome</keyword>
<evidence type="ECO:0000256" key="1">
    <source>
        <dbReference type="SAM" id="MobiDB-lite"/>
    </source>
</evidence>
<sequence length="424" mass="47216">MAPAQLWFFLWEDIRSDNFKQDFTTFDQIQKEGITQAKILNRLGRTGTPEEYSFFIHSDSMKASVQILSDKAIQATWQLYCRQDSSVVVSVRKTDDPSPNSSRAPSYSIALAARRAASSGSSVQVPEIPLIAAAHQVSSGMDVVLRTPLADLPEDEKVVIEVDSGESFAFSREYVTCRFLVPACFQSLTSYTAWVNSQAQDGKDLTEIKVTTIDNCGFPTDVQLNRYVWQRSLIRGPWKQDFLSLWDQYVRLTNEREATIAQLCLNNPAFTQNCINFIRDLQYFDSEKSARDRLESTVHQFYIGKPYFDNQTVGVILQMRSVGGTLESQLQTLAAKQTGNGSVCASHDLSPVYQSYLGVSWDKDKSKATSSQYTMSKTELSSEGNKMQQLSRKMSKTLLGQFGKKKGGGKGGRSGGGSSESSKV</sequence>
<evidence type="ECO:0000313" key="2">
    <source>
        <dbReference type="EMBL" id="KAF6221592.1"/>
    </source>
</evidence>
<dbReference type="Proteomes" id="UP000593566">
    <property type="component" value="Unassembled WGS sequence"/>
</dbReference>
<feature type="compositionally biased region" description="Polar residues" evidence="1">
    <location>
        <begin position="370"/>
        <end position="392"/>
    </location>
</feature>
<dbReference type="RefSeq" id="XP_037151027.1">
    <property type="nucleotide sequence ID" value="XM_037292488.1"/>
</dbReference>
<gene>
    <name evidence="2" type="ORF">HO133_001558</name>
</gene>
<dbReference type="AlphaFoldDB" id="A0A8H6CDR4"/>
<comment type="caution">
    <text evidence="2">The sequence shown here is derived from an EMBL/GenBank/DDBJ whole genome shotgun (WGS) entry which is preliminary data.</text>
</comment>
<dbReference type="GeneID" id="59329974"/>
<dbReference type="EMBL" id="JACCJB010000013">
    <property type="protein sequence ID" value="KAF6221592.1"/>
    <property type="molecule type" value="Genomic_DNA"/>
</dbReference>
<protein>
    <submittedName>
        <fullName evidence="2">Uncharacterized protein</fullName>
    </submittedName>
</protein>